<evidence type="ECO:0000313" key="4">
    <source>
        <dbReference type="Proteomes" id="UP001294412"/>
    </source>
</evidence>
<comment type="caution">
    <text evidence="3">The sequence shown here is derived from an EMBL/GenBank/DDBJ whole genome shotgun (WGS) entry which is preliminary data.</text>
</comment>
<feature type="region of interest" description="Disordered" evidence="1">
    <location>
        <begin position="1"/>
        <end position="45"/>
    </location>
</feature>
<name>A0ABU5I6W8_9HYPH</name>
<sequence>MAKASLRDMQRRKPVPDLDRIESTEKAAEERQEARASNAKGDGRKGVLVRLSPESWHLLGVLAGELTLSTGERHTKQSLMVEALNDVLKKHGKPPIA</sequence>
<evidence type="ECO:0000313" key="3">
    <source>
        <dbReference type="EMBL" id="MDY8111137.1"/>
    </source>
</evidence>
<reference evidence="3 4" key="1">
    <citation type="submission" date="2023-12" db="EMBL/GenBank/DDBJ databases">
        <title>Description of Novel Strain Fulvimarina sp. 2208YS6-2-32 isolated from Uroteuthis (Photololigo) edulis.</title>
        <authorList>
            <person name="Park J.-S."/>
        </authorList>
    </citation>
    <scope>NUCLEOTIDE SEQUENCE [LARGE SCALE GENOMIC DNA]</scope>
    <source>
        <strain evidence="3 4">2208YS6-2-32</strain>
    </source>
</reference>
<evidence type="ECO:0000256" key="1">
    <source>
        <dbReference type="SAM" id="MobiDB-lite"/>
    </source>
</evidence>
<dbReference type="Proteomes" id="UP001294412">
    <property type="component" value="Unassembled WGS sequence"/>
</dbReference>
<evidence type="ECO:0000259" key="2">
    <source>
        <dbReference type="Pfam" id="PF20605"/>
    </source>
</evidence>
<feature type="compositionally biased region" description="Basic and acidic residues" evidence="1">
    <location>
        <begin position="1"/>
        <end position="34"/>
    </location>
</feature>
<dbReference type="EMBL" id="JAXLPB010000012">
    <property type="protein sequence ID" value="MDY8111137.1"/>
    <property type="molecule type" value="Genomic_DNA"/>
</dbReference>
<dbReference type="RefSeq" id="WP_322189305.1">
    <property type="nucleotide sequence ID" value="NZ_JAXLPB010000012.1"/>
</dbReference>
<feature type="domain" description="Antitoxin-like ribbon-helix-helix" evidence="2">
    <location>
        <begin position="69"/>
        <end position="96"/>
    </location>
</feature>
<keyword evidence="4" id="KW-1185">Reference proteome</keyword>
<gene>
    <name evidence="3" type="ORF">U0C82_18610</name>
</gene>
<dbReference type="Pfam" id="PF20605">
    <property type="entry name" value="Antitox_RHH"/>
    <property type="match status" value="1"/>
</dbReference>
<accession>A0ABU5I6W8</accession>
<dbReference type="InterPro" id="IPR046765">
    <property type="entry name" value="Antitox_RHH"/>
</dbReference>
<organism evidence="3 4">
    <name type="scientific">Fulvimarina uroteuthidis</name>
    <dbReference type="NCBI Taxonomy" id="3098149"/>
    <lineage>
        <taxon>Bacteria</taxon>
        <taxon>Pseudomonadati</taxon>
        <taxon>Pseudomonadota</taxon>
        <taxon>Alphaproteobacteria</taxon>
        <taxon>Hyphomicrobiales</taxon>
        <taxon>Aurantimonadaceae</taxon>
        <taxon>Fulvimarina</taxon>
    </lineage>
</organism>
<protein>
    <submittedName>
        <fullName evidence="3">Ribbon-helix-helix domain-containing protein</fullName>
    </submittedName>
</protein>
<proteinExistence type="predicted"/>